<sequence length="58" mass="6121">MAKNKNRKQTGPKQSGAHDQARRGAEELAPAAEQTESAASAAQFASGGGKRRKKFGHN</sequence>
<feature type="compositionally biased region" description="Basic residues" evidence="1">
    <location>
        <begin position="49"/>
        <end position="58"/>
    </location>
</feature>
<evidence type="ECO:0000313" key="3">
    <source>
        <dbReference type="Proteomes" id="UP001518140"/>
    </source>
</evidence>
<dbReference type="Proteomes" id="UP001518140">
    <property type="component" value="Unassembled WGS sequence"/>
</dbReference>
<evidence type="ECO:0000313" key="2">
    <source>
        <dbReference type="EMBL" id="NGO44020.1"/>
    </source>
</evidence>
<evidence type="ECO:0000256" key="1">
    <source>
        <dbReference type="SAM" id="MobiDB-lite"/>
    </source>
</evidence>
<feature type="compositionally biased region" description="Low complexity" evidence="1">
    <location>
        <begin position="29"/>
        <end position="45"/>
    </location>
</feature>
<feature type="compositionally biased region" description="Basic residues" evidence="1">
    <location>
        <begin position="1"/>
        <end position="10"/>
    </location>
</feature>
<reference evidence="2 3" key="1">
    <citation type="submission" date="2020-02" db="EMBL/GenBank/DDBJ databases">
        <title>Whole-genome analyses of novel actinobacteria.</title>
        <authorList>
            <person name="Sahin N."/>
            <person name="Tokatli A."/>
        </authorList>
    </citation>
    <scope>NUCLEOTIDE SEQUENCE [LARGE SCALE GENOMIC DNA]</scope>
    <source>
        <strain evidence="2 3">YC419</strain>
    </source>
</reference>
<gene>
    <name evidence="2" type="ORF">G6048_18265</name>
</gene>
<organism evidence="2 3">
    <name type="scientific">Streptomyces ureilyticus</name>
    <dbReference type="NCBI Taxonomy" id="1775131"/>
    <lineage>
        <taxon>Bacteria</taxon>
        <taxon>Bacillati</taxon>
        <taxon>Actinomycetota</taxon>
        <taxon>Actinomycetes</taxon>
        <taxon>Kitasatosporales</taxon>
        <taxon>Streptomycetaceae</taxon>
        <taxon>Streptomyces</taxon>
    </lineage>
</organism>
<dbReference type="EMBL" id="JAAKZX010000051">
    <property type="protein sequence ID" value="NGO44020.1"/>
    <property type="molecule type" value="Genomic_DNA"/>
</dbReference>
<protein>
    <submittedName>
        <fullName evidence="2">Uncharacterized protein</fullName>
    </submittedName>
</protein>
<feature type="region of interest" description="Disordered" evidence="1">
    <location>
        <begin position="1"/>
        <end position="58"/>
    </location>
</feature>
<proteinExistence type="predicted"/>
<accession>A0ABX0DQ73</accession>
<dbReference type="RefSeq" id="WP_165340620.1">
    <property type="nucleotide sequence ID" value="NZ_JAAKZX010000051.1"/>
</dbReference>
<keyword evidence="3" id="KW-1185">Reference proteome</keyword>
<comment type="caution">
    <text evidence="2">The sequence shown here is derived from an EMBL/GenBank/DDBJ whole genome shotgun (WGS) entry which is preliminary data.</text>
</comment>
<name>A0ABX0DQ73_9ACTN</name>